<feature type="region of interest" description="Disordered" evidence="3">
    <location>
        <begin position="165"/>
        <end position="192"/>
    </location>
</feature>
<reference evidence="4 5" key="1">
    <citation type="journal article" date="2018" name="Mol. Biol. Evol.">
        <title>Broad Genomic Sampling Reveals a Smut Pathogenic Ancestry of the Fungal Clade Ustilaginomycotina.</title>
        <authorList>
            <person name="Kijpornyongpan T."/>
            <person name="Mondo S.J."/>
            <person name="Barry K."/>
            <person name="Sandor L."/>
            <person name="Lee J."/>
            <person name="Lipzen A."/>
            <person name="Pangilinan J."/>
            <person name="LaButti K."/>
            <person name="Hainaut M."/>
            <person name="Henrissat B."/>
            <person name="Grigoriev I.V."/>
            <person name="Spatafora J.W."/>
            <person name="Aime M.C."/>
        </authorList>
    </citation>
    <scope>NUCLEOTIDE SEQUENCE [LARGE SCALE GENOMIC DNA]</scope>
    <source>
        <strain evidence="4 5">MCA 4718</strain>
    </source>
</reference>
<keyword evidence="2" id="KW-0539">Nucleus</keyword>
<evidence type="ECO:0000313" key="5">
    <source>
        <dbReference type="Proteomes" id="UP000245942"/>
    </source>
</evidence>
<keyword evidence="5" id="KW-1185">Reference proteome</keyword>
<gene>
    <name evidence="4" type="ORF">BCV69DRAFT_280823</name>
</gene>
<dbReference type="AlphaFoldDB" id="A0A316UFQ9"/>
<dbReference type="PANTHER" id="PTHR13489">
    <property type="entry name" value="MINI-CHROMOSOME MAINTENANCE COMPLEX-BINDING PROTEIN"/>
    <property type="match status" value="1"/>
</dbReference>
<protein>
    <submittedName>
        <fullName evidence="4">Uncharacterized protein</fullName>
    </submittedName>
</protein>
<dbReference type="RefSeq" id="XP_025350371.1">
    <property type="nucleotide sequence ID" value="XM_025491743.1"/>
</dbReference>
<feature type="compositionally biased region" description="Low complexity" evidence="3">
    <location>
        <begin position="171"/>
        <end position="184"/>
    </location>
</feature>
<sequence length="619" mass="65033">MVPTNTPFALALSSPYSLIQDIFTRSRKSSEEVPTAVSDEFRRAFPDSETRAKVPYLSRGNLQQLKGKTVRWKGMVQDNSMGNEIVLATLPGSSEPKCALYGADSLTTEGAAGSEAATEAFGAPSGSDLTERSVLYAASLPGRSSWARDADRAALALEEAFSAGGSEGVRSSEAPEASTSSATSFGVKEKVPMSDSSDALGVLLKVYDITAAEALQAGDVVEVVGILDFGPLPSSEWASGSSAADDSAVPEQLHPTLHVLYHDKLADVWSSKPAESSASTSNSAAVSTQTAETTRAALISKLAATLSGDETAAEWLLLALIASIHTRKAPFALGHLSLRLHLPTSNSPSELPALLSHLLPSVVPLPLTLKSLNDPSISYPPHSLPDSTGLRAGHLQLPRGTTLLVEEAISEGKLGAHGLSNLECLQEVVGRSELGYRFPFNPAPFMLPVDLGVVILCQEEALSAEEEAKGGKKALSGGLIKCDVDVLVSPSSASSSAAKTEQSSNSSDADLPALRNHLLRARQLARTLAVPAVVAEEIQKDFVASRSSASASTNASAAAAAASASQEDLLRQMDVARLLSASRGRAELTFEDFKKAKEMDQRRVEELAVRRKVGVGKQK</sequence>
<dbReference type="GO" id="GO:0003682">
    <property type="term" value="F:chromatin binding"/>
    <property type="evidence" value="ECO:0007669"/>
    <property type="project" value="TreeGrafter"/>
</dbReference>
<dbReference type="GeneID" id="37013477"/>
<accession>A0A316UFQ9</accession>
<dbReference type="STRING" id="1684307.A0A316UFQ9"/>
<comment type="subcellular location">
    <subcellularLocation>
        <location evidence="1">Nucleus</location>
    </subcellularLocation>
</comment>
<evidence type="ECO:0000256" key="2">
    <source>
        <dbReference type="ARBA" id="ARBA00023242"/>
    </source>
</evidence>
<evidence type="ECO:0000256" key="1">
    <source>
        <dbReference type="ARBA" id="ARBA00004123"/>
    </source>
</evidence>
<dbReference type="Proteomes" id="UP000245942">
    <property type="component" value="Unassembled WGS sequence"/>
</dbReference>
<evidence type="ECO:0000256" key="3">
    <source>
        <dbReference type="SAM" id="MobiDB-lite"/>
    </source>
</evidence>
<organism evidence="4 5">
    <name type="scientific">Pseudomicrostroma glucosiphilum</name>
    <dbReference type="NCBI Taxonomy" id="1684307"/>
    <lineage>
        <taxon>Eukaryota</taxon>
        <taxon>Fungi</taxon>
        <taxon>Dikarya</taxon>
        <taxon>Basidiomycota</taxon>
        <taxon>Ustilaginomycotina</taxon>
        <taxon>Exobasidiomycetes</taxon>
        <taxon>Microstromatales</taxon>
        <taxon>Microstromatales incertae sedis</taxon>
        <taxon>Pseudomicrostroma</taxon>
    </lineage>
</organism>
<name>A0A316UFQ9_9BASI</name>
<proteinExistence type="predicted"/>
<dbReference type="Pfam" id="PF09739">
    <property type="entry name" value="MCM_bind"/>
    <property type="match status" value="2"/>
</dbReference>
<dbReference type="GO" id="GO:0006261">
    <property type="term" value="P:DNA-templated DNA replication"/>
    <property type="evidence" value="ECO:0007669"/>
    <property type="project" value="TreeGrafter"/>
</dbReference>
<dbReference type="OrthoDB" id="329666at2759"/>
<dbReference type="EMBL" id="KZ819322">
    <property type="protein sequence ID" value="PWN23211.1"/>
    <property type="molecule type" value="Genomic_DNA"/>
</dbReference>
<dbReference type="InterPro" id="IPR019140">
    <property type="entry name" value="MCM_complex-bd"/>
</dbReference>
<evidence type="ECO:0000313" key="4">
    <source>
        <dbReference type="EMBL" id="PWN23211.1"/>
    </source>
</evidence>
<dbReference type="GO" id="GO:0005634">
    <property type="term" value="C:nucleus"/>
    <property type="evidence" value="ECO:0007669"/>
    <property type="project" value="UniProtKB-SubCell"/>
</dbReference>
<dbReference type="PANTHER" id="PTHR13489:SF0">
    <property type="entry name" value="MINI-CHROMOSOME MAINTENANCE COMPLEX-BINDING PROTEIN"/>
    <property type="match status" value="1"/>
</dbReference>